<name>A0A098BHP2_9NOCA</name>
<reference evidence="1 2" key="1">
    <citation type="journal article" date="2014" name="Genome Announc.">
        <title>Draft Genome Sequence of Propane- and Butane-Oxidizing Actinobacterium Rhodococcus ruber IEGM 231.</title>
        <authorList>
            <person name="Ivshina I.B."/>
            <person name="Kuyukina M.S."/>
            <person name="Krivoruchko A.V."/>
            <person name="Barbe V."/>
            <person name="Fischer C."/>
        </authorList>
    </citation>
    <scope>NUCLEOTIDE SEQUENCE [LARGE SCALE GENOMIC DNA]</scope>
</reference>
<gene>
    <name evidence="1" type="ORF">RHRU231_330197</name>
</gene>
<sequence>MGSLADIIGWVLENFDLLEVLDSLSADD</sequence>
<evidence type="ECO:0000313" key="2">
    <source>
        <dbReference type="Proteomes" id="UP000042997"/>
    </source>
</evidence>
<dbReference type="AlphaFoldDB" id="A0A098BHP2"/>
<accession>A0A098BHP2</accession>
<organism evidence="1 2">
    <name type="scientific">Rhodococcus ruber</name>
    <dbReference type="NCBI Taxonomy" id="1830"/>
    <lineage>
        <taxon>Bacteria</taxon>
        <taxon>Bacillati</taxon>
        <taxon>Actinomycetota</taxon>
        <taxon>Actinomycetes</taxon>
        <taxon>Mycobacteriales</taxon>
        <taxon>Nocardiaceae</taxon>
        <taxon>Rhodococcus</taxon>
    </lineage>
</organism>
<protein>
    <submittedName>
        <fullName evidence="1">Uncharacterized protein</fullName>
    </submittedName>
</protein>
<evidence type="ECO:0000313" key="1">
    <source>
        <dbReference type="EMBL" id="CDZ87740.1"/>
    </source>
</evidence>
<dbReference type="Proteomes" id="UP000042997">
    <property type="component" value="Unassembled WGS sequence"/>
</dbReference>
<proteinExistence type="predicted"/>
<dbReference type="EMBL" id="CCSD01000043">
    <property type="protein sequence ID" value="CDZ87740.1"/>
    <property type="molecule type" value="Genomic_DNA"/>
</dbReference>